<dbReference type="EC" id="3.2.2.9" evidence="2"/>
<reference evidence="7 8" key="1">
    <citation type="submission" date="2023-07" db="EMBL/GenBank/DDBJ databases">
        <title>Genomic Encyclopedia of Type Strains, Phase IV (KMG-IV): sequencing the most valuable type-strain genomes for metagenomic binning, comparative biology and taxonomic classification.</title>
        <authorList>
            <person name="Goeker M."/>
        </authorList>
    </citation>
    <scope>NUCLEOTIDE SEQUENCE [LARGE SCALE GENOMIC DNA]</scope>
    <source>
        <strain evidence="7 8">DSM 17740</strain>
    </source>
</reference>
<accession>A0ABU0CTQ6</accession>
<evidence type="ECO:0000256" key="1">
    <source>
        <dbReference type="ARBA" id="ARBA00004945"/>
    </source>
</evidence>
<evidence type="ECO:0000313" key="8">
    <source>
        <dbReference type="Proteomes" id="UP001232445"/>
    </source>
</evidence>
<evidence type="ECO:0000256" key="4">
    <source>
        <dbReference type="ARBA" id="ARBA00022801"/>
    </source>
</evidence>
<evidence type="ECO:0000256" key="3">
    <source>
        <dbReference type="ARBA" id="ARBA00022605"/>
    </source>
</evidence>
<dbReference type="CDD" id="cd09008">
    <property type="entry name" value="MTAN"/>
    <property type="match status" value="1"/>
</dbReference>
<dbReference type="InterPro" id="IPR010049">
    <property type="entry name" value="MTA_SAH_Nsdase"/>
</dbReference>
<dbReference type="Pfam" id="PF01048">
    <property type="entry name" value="PNP_UDP_1"/>
    <property type="match status" value="1"/>
</dbReference>
<keyword evidence="5" id="KW-0486">Methionine biosynthesis</keyword>
<gene>
    <name evidence="7" type="ORF">J2S00_002601</name>
</gene>
<comment type="pathway">
    <text evidence="1">Amino-acid biosynthesis; L-methionine biosynthesis via salvage pathway; S-methyl-5-thio-alpha-D-ribose 1-phosphate from S-methyl-5'-thioadenosine (hydrolase route): step 1/2.</text>
</comment>
<organism evidence="7 8">
    <name type="scientific">Caldalkalibacillus uzonensis</name>
    <dbReference type="NCBI Taxonomy" id="353224"/>
    <lineage>
        <taxon>Bacteria</taxon>
        <taxon>Bacillati</taxon>
        <taxon>Bacillota</taxon>
        <taxon>Bacilli</taxon>
        <taxon>Bacillales</taxon>
        <taxon>Bacillaceae</taxon>
        <taxon>Caldalkalibacillus</taxon>
    </lineage>
</organism>
<evidence type="ECO:0000313" key="7">
    <source>
        <dbReference type="EMBL" id="MDQ0339808.1"/>
    </source>
</evidence>
<evidence type="ECO:0000259" key="6">
    <source>
        <dbReference type="Pfam" id="PF01048"/>
    </source>
</evidence>
<sequence length="239" mass="26185">MSKLIGIMGAMTEEIELFLEAMTDVKKNVRAGITFYQGRLYGSDVVLCQSGVGKVNASVCTQILIDDYQVKYIIFTGVAGGVAPELNIGDIVISTECQQHDIDASPVGFKKGEIPFAETSVFAADPYLIKLAESYRPEDETIQVVKGKVLSGDQFIADPEQVAELYKTFNGSCVEMEGAAVAQVCHLNQIPFVIIRSLSDKADREAKVNFTEFTKVAAKRSYELVNHMLKQWQAAVSKA</sequence>
<keyword evidence="8" id="KW-1185">Reference proteome</keyword>
<dbReference type="GO" id="GO:0008782">
    <property type="term" value="F:adenosylhomocysteine nucleosidase activity"/>
    <property type="evidence" value="ECO:0007669"/>
    <property type="project" value="UniProtKB-EC"/>
</dbReference>
<dbReference type="PANTHER" id="PTHR46832">
    <property type="entry name" value="5'-METHYLTHIOADENOSINE/S-ADENOSYLHOMOCYSTEINE NUCLEOSIDASE"/>
    <property type="match status" value="1"/>
</dbReference>
<dbReference type="InterPro" id="IPR035994">
    <property type="entry name" value="Nucleoside_phosphorylase_sf"/>
</dbReference>
<dbReference type="NCBIfam" id="NF004079">
    <property type="entry name" value="PRK05584.1"/>
    <property type="match status" value="1"/>
</dbReference>
<evidence type="ECO:0000256" key="5">
    <source>
        <dbReference type="ARBA" id="ARBA00023167"/>
    </source>
</evidence>
<keyword evidence="3" id="KW-0028">Amino-acid biosynthesis</keyword>
<dbReference type="Proteomes" id="UP001232445">
    <property type="component" value="Unassembled WGS sequence"/>
</dbReference>
<proteinExistence type="predicted"/>
<dbReference type="EMBL" id="JAUSUQ010000009">
    <property type="protein sequence ID" value="MDQ0339808.1"/>
    <property type="molecule type" value="Genomic_DNA"/>
</dbReference>
<protein>
    <recommendedName>
        <fullName evidence="2">adenosylhomocysteine nucleosidase</fullName>
        <ecNumber evidence="2">3.2.2.9</ecNumber>
    </recommendedName>
</protein>
<name>A0ABU0CTQ6_9BACI</name>
<dbReference type="NCBIfam" id="TIGR01704">
    <property type="entry name" value="MTA_SAH-Nsdase"/>
    <property type="match status" value="1"/>
</dbReference>
<dbReference type="RefSeq" id="WP_307340349.1">
    <property type="nucleotide sequence ID" value="NZ_JAUSUQ010000009.1"/>
</dbReference>
<dbReference type="InterPro" id="IPR000845">
    <property type="entry name" value="Nucleoside_phosphorylase_d"/>
</dbReference>
<keyword evidence="4 7" id="KW-0378">Hydrolase</keyword>
<feature type="domain" description="Nucleoside phosphorylase" evidence="6">
    <location>
        <begin position="5"/>
        <end position="229"/>
    </location>
</feature>
<dbReference type="Gene3D" id="3.40.50.1580">
    <property type="entry name" value="Nucleoside phosphorylase domain"/>
    <property type="match status" value="1"/>
</dbReference>
<keyword evidence="7" id="KW-0326">Glycosidase</keyword>
<dbReference type="PANTHER" id="PTHR46832:SF1">
    <property type="entry name" value="5'-METHYLTHIOADENOSINE_S-ADENOSYLHOMOCYSTEINE NUCLEOSIDASE"/>
    <property type="match status" value="1"/>
</dbReference>
<evidence type="ECO:0000256" key="2">
    <source>
        <dbReference type="ARBA" id="ARBA00011974"/>
    </source>
</evidence>
<dbReference type="SUPFAM" id="SSF53167">
    <property type="entry name" value="Purine and uridine phosphorylases"/>
    <property type="match status" value="1"/>
</dbReference>
<comment type="caution">
    <text evidence="7">The sequence shown here is derived from an EMBL/GenBank/DDBJ whole genome shotgun (WGS) entry which is preliminary data.</text>
</comment>